<organism evidence="2 3">
    <name type="scientific">Tagetes erecta</name>
    <name type="common">African marigold</name>
    <dbReference type="NCBI Taxonomy" id="13708"/>
    <lineage>
        <taxon>Eukaryota</taxon>
        <taxon>Viridiplantae</taxon>
        <taxon>Streptophyta</taxon>
        <taxon>Embryophyta</taxon>
        <taxon>Tracheophyta</taxon>
        <taxon>Spermatophyta</taxon>
        <taxon>Magnoliopsida</taxon>
        <taxon>eudicotyledons</taxon>
        <taxon>Gunneridae</taxon>
        <taxon>Pentapetalae</taxon>
        <taxon>asterids</taxon>
        <taxon>campanulids</taxon>
        <taxon>Asterales</taxon>
        <taxon>Asteraceae</taxon>
        <taxon>Asteroideae</taxon>
        <taxon>Heliantheae alliance</taxon>
        <taxon>Tageteae</taxon>
        <taxon>Tagetes</taxon>
    </lineage>
</organism>
<feature type="region of interest" description="Disordered" evidence="1">
    <location>
        <begin position="47"/>
        <end position="84"/>
    </location>
</feature>
<reference evidence="2" key="1">
    <citation type="journal article" date="2023" name="bioRxiv">
        <title>Improved chromosome-level genome assembly for marigold (Tagetes erecta).</title>
        <authorList>
            <person name="Jiang F."/>
            <person name="Yuan L."/>
            <person name="Wang S."/>
            <person name="Wang H."/>
            <person name="Xu D."/>
            <person name="Wang A."/>
            <person name="Fan W."/>
        </authorList>
    </citation>
    <scope>NUCLEOTIDE SEQUENCE</scope>
    <source>
        <strain evidence="2">WSJ</strain>
        <tissue evidence="2">Leaf</tissue>
    </source>
</reference>
<evidence type="ECO:0000313" key="2">
    <source>
        <dbReference type="EMBL" id="KAK1414978.1"/>
    </source>
</evidence>
<feature type="compositionally biased region" description="Polar residues" evidence="1">
    <location>
        <begin position="60"/>
        <end position="84"/>
    </location>
</feature>
<evidence type="ECO:0000256" key="1">
    <source>
        <dbReference type="SAM" id="MobiDB-lite"/>
    </source>
</evidence>
<comment type="caution">
    <text evidence="2">The sequence shown here is derived from an EMBL/GenBank/DDBJ whole genome shotgun (WGS) entry which is preliminary data.</text>
</comment>
<dbReference type="AlphaFoldDB" id="A0AAD8NNN7"/>
<accession>A0AAD8NNN7</accession>
<gene>
    <name evidence="2" type="ORF">QVD17_30744</name>
</gene>
<evidence type="ECO:0000313" key="3">
    <source>
        <dbReference type="Proteomes" id="UP001229421"/>
    </source>
</evidence>
<protein>
    <submittedName>
        <fullName evidence="2">Uncharacterized protein</fullName>
    </submittedName>
</protein>
<dbReference type="Proteomes" id="UP001229421">
    <property type="component" value="Unassembled WGS sequence"/>
</dbReference>
<name>A0AAD8NNN7_TARER</name>
<dbReference type="EMBL" id="JAUHHV010000008">
    <property type="protein sequence ID" value="KAK1414978.1"/>
    <property type="molecule type" value="Genomic_DNA"/>
</dbReference>
<sequence>MHRQCLLGLNSNTLPAFAPSPTSLLPTTTVAAVIHYHLNKTHTPFSKKTQFKSSPIYGSEPSQTATKPTSQTSPVSSPNSIYGS</sequence>
<keyword evidence="3" id="KW-1185">Reference proteome</keyword>
<proteinExistence type="predicted"/>